<dbReference type="STRING" id="582899.Hden_0655"/>
<reference evidence="3" key="1">
    <citation type="journal article" date="2011" name="J. Bacteriol.">
        <title>Genome sequences of eight morphologically diverse alphaproteobacteria.</title>
        <authorList>
            <consortium name="US DOE Joint Genome Institute"/>
            <person name="Brown P.J."/>
            <person name="Kysela D.T."/>
            <person name="Buechlein A."/>
            <person name="Hemmerich C."/>
            <person name="Brun Y.V."/>
        </authorList>
    </citation>
    <scope>NUCLEOTIDE SEQUENCE [LARGE SCALE GENOMIC DNA]</scope>
    <source>
        <strain evidence="3">ATCC 51888 / DSM 1869 / NCIB 11706 / TK 0415</strain>
    </source>
</reference>
<protein>
    <submittedName>
        <fullName evidence="2">Uncharacterized protein</fullName>
    </submittedName>
</protein>
<sequence length="154" mass="16606">MRNFAEELAQAKARLADAEAALTAGVNPYAEQNVATHRARVARLEAEAGHFAPEPNAPAPVSEPIAAAPIPKPARQLTGTREEQLRRLARAMEADERALAEAIAVGTTPDEFALQIVEDRDPEAVALRIAYSHGPVTRKATPDVEEMVQRILNA</sequence>
<keyword evidence="3" id="KW-1185">Reference proteome</keyword>
<evidence type="ECO:0000256" key="1">
    <source>
        <dbReference type="SAM" id="MobiDB-lite"/>
    </source>
</evidence>
<organism evidence="2 3">
    <name type="scientific">Hyphomicrobium denitrificans (strain ATCC 51888 / DSM 1869 / NCIMB 11706 / TK 0415)</name>
    <dbReference type="NCBI Taxonomy" id="582899"/>
    <lineage>
        <taxon>Bacteria</taxon>
        <taxon>Pseudomonadati</taxon>
        <taxon>Pseudomonadota</taxon>
        <taxon>Alphaproteobacteria</taxon>
        <taxon>Hyphomicrobiales</taxon>
        <taxon>Hyphomicrobiaceae</taxon>
        <taxon>Hyphomicrobium</taxon>
    </lineage>
</organism>
<dbReference type="Proteomes" id="UP000002033">
    <property type="component" value="Chromosome"/>
</dbReference>
<dbReference type="EMBL" id="CP002083">
    <property type="protein sequence ID" value="ADJ22476.1"/>
    <property type="molecule type" value="Genomic_DNA"/>
</dbReference>
<gene>
    <name evidence="2" type="ordered locus">Hden_0655</name>
</gene>
<dbReference type="KEGG" id="hdn:Hden_0655"/>
<proteinExistence type="predicted"/>
<dbReference type="HOGENOM" id="CLU_1701869_0_0_5"/>
<feature type="region of interest" description="Disordered" evidence="1">
    <location>
        <begin position="51"/>
        <end position="81"/>
    </location>
</feature>
<dbReference type="RefSeq" id="WP_013214693.1">
    <property type="nucleotide sequence ID" value="NC_014313.1"/>
</dbReference>
<accession>D8JSZ1</accession>
<evidence type="ECO:0000313" key="2">
    <source>
        <dbReference type="EMBL" id="ADJ22476.1"/>
    </source>
</evidence>
<dbReference type="AlphaFoldDB" id="D8JSZ1"/>
<name>D8JSZ1_HYPDA</name>
<evidence type="ECO:0000313" key="3">
    <source>
        <dbReference type="Proteomes" id="UP000002033"/>
    </source>
</evidence>